<dbReference type="Proteomes" id="UP000501926">
    <property type="component" value="Chromosome"/>
</dbReference>
<evidence type="ECO:0000313" key="5">
    <source>
        <dbReference type="Proteomes" id="UP000221734"/>
    </source>
</evidence>
<name>Q1PXJ1_KUEST</name>
<evidence type="ECO:0000313" key="3">
    <source>
        <dbReference type="EMBL" id="QII13567.1"/>
    </source>
</evidence>
<gene>
    <name evidence="3" type="ORF">KsCSTR_41880</name>
    <name evidence="4" type="ORF">KSMBR1_2947</name>
    <name evidence="2" type="ORF">kustc1201</name>
</gene>
<dbReference type="PROSITE" id="PS51257">
    <property type="entry name" value="PROKAR_LIPOPROTEIN"/>
    <property type="match status" value="1"/>
</dbReference>
<sequence>MKFFKIIFQSIAPCIAASSILCGCVLRTITIDSEPPGATVYLDDEPIGQTPVTTKFTYYGTRKFSLEKTDIDGRLLAKRLTVYEKIKTPYYQYVPLDFFAELILPIKIEDAHYFLYKLEPVEERPVEEHKEELLKNASELKEQLFQHTSH</sequence>
<feature type="domain" description="PEGA" evidence="1">
    <location>
        <begin position="28"/>
        <end position="68"/>
    </location>
</feature>
<organism evidence="2">
    <name type="scientific">Kuenenia stuttgartiensis</name>
    <dbReference type="NCBI Taxonomy" id="174633"/>
    <lineage>
        <taxon>Bacteria</taxon>
        <taxon>Pseudomonadati</taxon>
        <taxon>Planctomycetota</taxon>
        <taxon>Candidatus Brocadiia</taxon>
        <taxon>Candidatus Brocadiales</taxon>
        <taxon>Candidatus Brocadiaceae</taxon>
        <taxon>Candidatus Kuenenia</taxon>
    </lineage>
</organism>
<reference evidence="5" key="3">
    <citation type="submission" date="2017-10" db="EMBL/GenBank/DDBJ databases">
        <authorList>
            <person name="Frank J."/>
        </authorList>
    </citation>
    <scope>NUCLEOTIDE SEQUENCE [LARGE SCALE GENOMIC DNA]</scope>
</reference>
<evidence type="ECO:0000313" key="2">
    <source>
        <dbReference type="EMBL" id="CAJ71946.1"/>
    </source>
</evidence>
<dbReference type="EMBL" id="CP049055">
    <property type="protein sequence ID" value="QII13567.1"/>
    <property type="molecule type" value="Genomic_DNA"/>
</dbReference>
<dbReference type="InterPro" id="IPR013229">
    <property type="entry name" value="PEGA"/>
</dbReference>
<dbReference type="Proteomes" id="UP000221734">
    <property type="component" value="Chromosome Kuenenia_stuttgartiensis_MBR1"/>
</dbReference>
<keyword evidence="5" id="KW-1185">Reference proteome</keyword>
<evidence type="ECO:0000313" key="6">
    <source>
        <dbReference type="Proteomes" id="UP000501926"/>
    </source>
</evidence>
<protein>
    <recommendedName>
        <fullName evidence="1">PEGA domain-containing protein</fullName>
    </recommendedName>
</protein>
<reference evidence="3 6" key="5">
    <citation type="submission" date="2020-02" db="EMBL/GenBank/DDBJ databases">
        <title>Newly sequenced genome of strain CSTR1 showed variability in Candidatus Kuenenia stuttgartiensis genomes.</title>
        <authorList>
            <person name="Ding C."/>
            <person name="Adrian L."/>
        </authorList>
    </citation>
    <scope>NUCLEOTIDE SEQUENCE [LARGE SCALE GENOMIC DNA]</scope>
    <source>
        <strain evidence="3 6">CSTR1</strain>
    </source>
</reference>
<dbReference type="AlphaFoldDB" id="Q1PXJ1"/>
<dbReference type="Pfam" id="PF08308">
    <property type="entry name" value="PEGA"/>
    <property type="match status" value="1"/>
</dbReference>
<accession>Q1PXJ1</accession>
<evidence type="ECO:0000313" key="4">
    <source>
        <dbReference type="EMBL" id="SOH05428.1"/>
    </source>
</evidence>
<reference evidence="4" key="4">
    <citation type="submission" date="2017-10" db="EMBL/GenBank/DDBJ databases">
        <authorList>
            <person name="Banno H."/>
            <person name="Chua N.-H."/>
        </authorList>
    </citation>
    <scope>NUCLEOTIDE SEQUENCE [LARGE SCALE GENOMIC DNA]</scope>
    <source>
        <strain evidence="4">Kuenenia_mbr1_ru-nijmegen</strain>
    </source>
</reference>
<reference evidence="2" key="1">
    <citation type="journal article" date="2006" name="Nature">
        <title>Deciphering the evolution and metabolism of an anammox bacterium from a community genome.</title>
        <authorList>
            <person name="Strous M."/>
            <person name="Pelletier E."/>
            <person name="Mangenot S."/>
            <person name="Rattei T."/>
            <person name="Lehner A."/>
            <person name="Taylor M.W."/>
            <person name="Horn M."/>
            <person name="Daims H."/>
            <person name="Bartol-Mavel D."/>
            <person name="Wincker P."/>
            <person name="Barbe V."/>
            <person name="Fonknechten N."/>
            <person name="Vallenet D."/>
            <person name="Segurens B."/>
            <person name="Schenowitz-Truong C."/>
            <person name="Medigue C."/>
            <person name="Collingro A."/>
            <person name="Snel B."/>
            <person name="Dutilh B.E."/>
            <person name="OpDenCamp H.J.M."/>
            <person name="vanDerDrift C."/>
            <person name="Cirpus I."/>
            <person name="vanDePas-Schoonen K.T."/>
            <person name="Harhangi H.R."/>
            <person name="vanNiftrik L."/>
            <person name="Schmid M."/>
            <person name="Keltjens J."/>
            <person name="vanDeVossenberg J."/>
            <person name="Kartal B."/>
            <person name="Meier H."/>
            <person name="Frishman D."/>
            <person name="Huynen M.A."/>
            <person name="Mewes H."/>
            <person name="Weissenbach J."/>
            <person name="Jetten M.S.M."/>
            <person name="Wagner M."/>
            <person name="LePaslier D."/>
        </authorList>
    </citation>
    <scope>NUCLEOTIDE SEQUENCE</scope>
</reference>
<dbReference type="EMBL" id="CT573073">
    <property type="protein sequence ID" value="CAJ71946.1"/>
    <property type="molecule type" value="Genomic_DNA"/>
</dbReference>
<reference evidence="2" key="2">
    <citation type="submission" date="2006-01" db="EMBL/GenBank/DDBJ databases">
        <authorList>
            <person name="Genoscope"/>
        </authorList>
    </citation>
    <scope>NUCLEOTIDE SEQUENCE</scope>
</reference>
<evidence type="ECO:0000259" key="1">
    <source>
        <dbReference type="Pfam" id="PF08308"/>
    </source>
</evidence>
<dbReference type="EMBL" id="LT934425">
    <property type="protein sequence ID" value="SOH05428.1"/>
    <property type="molecule type" value="Genomic_DNA"/>
</dbReference>
<proteinExistence type="predicted"/>
<dbReference type="RefSeq" id="WP_099326009.1">
    <property type="nucleotide sequence ID" value="NZ_CP049055.1"/>
</dbReference>
<dbReference type="KEGG" id="kst:KSMBR1_2947"/>